<keyword evidence="2" id="KW-1185">Reference proteome</keyword>
<proteinExistence type="predicted"/>
<reference evidence="1" key="1">
    <citation type="submission" date="2022-12" db="EMBL/GenBank/DDBJ databases">
        <title>Genome Sequence of Lasiodiplodia mahajangana.</title>
        <authorList>
            <person name="Buettner E."/>
        </authorList>
    </citation>
    <scope>NUCLEOTIDE SEQUENCE</scope>
    <source>
        <strain evidence="1">VT137</strain>
    </source>
</reference>
<organism evidence="1 2">
    <name type="scientific">Lasiodiplodia mahajangana</name>
    <dbReference type="NCBI Taxonomy" id="1108764"/>
    <lineage>
        <taxon>Eukaryota</taxon>
        <taxon>Fungi</taxon>
        <taxon>Dikarya</taxon>
        <taxon>Ascomycota</taxon>
        <taxon>Pezizomycotina</taxon>
        <taxon>Dothideomycetes</taxon>
        <taxon>Dothideomycetes incertae sedis</taxon>
        <taxon>Botryosphaeriales</taxon>
        <taxon>Botryosphaeriaceae</taxon>
        <taxon>Lasiodiplodia</taxon>
    </lineage>
</organism>
<sequence length="614" mass="68383">MTLLTLLSSLAFAPVHNAKSGSQSMLQAREDGCATARELFDTWDETDDQSIEYLRERRIPFEMTEIVVAFGYRKPNKHDICRLQVRGPHLISVDGKPPKGDYGVCIEDEYGVAASRGKTVKANIDPRSLDLSLPDQPKTIRDAIKVTRRLHFDYLWIDSLCIIQDDPEDVARELSSKTSAEGMLNPVLNLPANVSCGYRCPDGQVGKILLQKAGYTPGSLGVHGRCWTLQEHLLPSRILAYAGSGLRWSCRTTTLFDGPWTTSTVFINYLEKIETYRSMSAILSNDLPCGVPTIINNQGMPLQVDDLLVADLLRPCQKSRSGLQSVSTHEPDIPQGTGTVSKLSAISQWRKLLQEFTSRSITNPADRLPAISAAARKFHNVLAGRYIAGLWEIALPLELLWAPQGGSQKGRDQGGSFPSWSWASSRHRVEWHIPPSGVATLQCLETQLDFLYPSVPYGHVTRGRLRVRGDLMPVRCEAVDAAIHPSEWKIDRDLPMIVHNSAFLVPRLASDDATYEAYRPKILAILDEKMEIGDLREIYCLEVIRRDLAIPRTAGWPSVGLVLTPADDSGTSFWRIGVFGMLHGRTAGLRTHGDSMVGDMELEIFWEKKEVLLM</sequence>
<evidence type="ECO:0000313" key="1">
    <source>
        <dbReference type="EMBL" id="KAJ8133059.1"/>
    </source>
</evidence>
<name>A0ACC2K0J3_9PEZI</name>
<dbReference type="EMBL" id="JAPUUL010000050">
    <property type="protein sequence ID" value="KAJ8133059.1"/>
    <property type="molecule type" value="Genomic_DNA"/>
</dbReference>
<gene>
    <name evidence="1" type="ORF">O1611_g568</name>
</gene>
<evidence type="ECO:0000313" key="2">
    <source>
        <dbReference type="Proteomes" id="UP001153332"/>
    </source>
</evidence>
<comment type="caution">
    <text evidence="1">The sequence shown here is derived from an EMBL/GenBank/DDBJ whole genome shotgun (WGS) entry which is preliminary data.</text>
</comment>
<protein>
    <submittedName>
        <fullName evidence="1">Uncharacterized protein</fullName>
    </submittedName>
</protein>
<dbReference type="Proteomes" id="UP001153332">
    <property type="component" value="Unassembled WGS sequence"/>
</dbReference>
<accession>A0ACC2K0J3</accession>